<dbReference type="EMBL" id="GEFH01002176">
    <property type="protein sequence ID" value="JAP66405.1"/>
    <property type="molecule type" value="mRNA"/>
</dbReference>
<dbReference type="PROSITE" id="PS00280">
    <property type="entry name" value="BPTI_KUNITZ_1"/>
    <property type="match status" value="1"/>
</dbReference>
<evidence type="ECO:0000256" key="4">
    <source>
        <dbReference type="SAM" id="SignalP"/>
    </source>
</evidence>
<evidence type="ECO:0000256" key="1">
    <source>
        <dbReference type="ARBA" id="ARBA00022690"/>
    </source>
</evidence>
<dbReference type="SMART" id="SM00131">
    <property type="entry name" value="KU"/>
    <property type="match status" value="1"/>
</dbReference>
<dbReference type="FunFam" id="4.10.410.10:FF:000015">
    <property type="entry name" value="WAP four-disulfide core domain 6A"/>
    <property type="match status" value="1"/>
</dbReference>
<dbReference type="PANTHER" id="PTHR10083:SF373">
    <property type="entry name" value="SERINE PEPTIDASE INHIBITOR, KUNITZ TYPE, 2"/>
    <property type="match status" value="1"/>
</dbReference>
<feature type="domain" description="BPTI/Kunitz inhibitor" evidence="5">
    <location>
        <begin position="36"/>
        <end position="86"/>
    </location>
</feature>
<dbReference type="AlphaFoldDB" id="A0A131XJN5"/>
<dbReference type="InterPro" id="IPR050098">
    <property type="entry name" value="TFPI/VKTCI-like"/>
</dbReference>
<evidence type="ECO:0000256" key="3">
    <source>
        <dbReference type="ARBA" id="ARBA00023157"/>
    </source>
</evidence>
<dbReference type="PROSITE" id="PS50279">
    <property type="entry name" value="BPTI_KUNITZ_2"/>
    <property type="match status" value="1"/>
</dbReference>
<proteinExistence type="evidence at transcript level"/>
<dbReference type="GO" id="GO:0004867">
    <property type="term" value="F:serine-type endopeptidase inhibitor activity"/>
    <property type="evidence" value="ECO:0007669"/>
    <property type="project" value="UniProtKB-KW"/>
</dbReference>
<dbReference type="GO" id="GO:0005615">
    <property type="term" value="C:extracellular space"/>
    <property type="evidence" value="ECO:0007669"/>
    <property type="project" value="TreeGrafter"/>
</dbReference>
<evidence type="ECO:0000313" key="6">
    <source>
        <dbReference type="EMBL" id="JAP66405.1"/>
    </source>
</evidence>
<feature type="non-terminal residue" evidence="6">
    <location>
        <position position="1"/>
    </location>
</feature>
<protein>
    <submittedName>
        <fullName evidence="6">Putative bpti/kunitz family of serine protease inhibitor</fullName>
    </submittedName>
</protein>
<keyword evidence="1" id="KW-0646">Protease inhibitor</keyword>
<dbReference type="PRINTS" id="PR00759">
    <property type="entry name" value="BASICPTASE"/>
</dbReference>
<evidence type="ECO:0000256" key="2">
    <source>
        <dbReference type="ARBA" id="ARBA00022900"/>
    </source>
</evidence>
<feature type="signal peptide" evidence="4">
    <location>
        <begin position="1"/>
        <end position="33"/>
    </location>
</feature>
<dbReference type="Pfam" id="PF00014">
    <property type="entry name" value="Kunitz_BPTI"/>
    <property type="match status" value="1"/>
</dbReference>
<dbReference type="SUPFAM" id="SSF57362">
    <property type="entry name" value="BPTI-like"/>
    <property type="match status" value="1"/>
</dbReference>
<dbReference type="InterPro" id="IPR036880">
    <property type="entry name" value="Kunitz_BPTI_sf"/>
</dbReference>
<reference evidence="6" key="1">
    <citation type="journal article" date="2017" name="Ticks Tick Borne Dis.">
        <title>An insight into the sialome of Hyalomma excavatum.</title>
        <authorList>
            <person name="Ribeiro J.M."/>
            <person name="Slovak M."/>
            <person name="Francischetti I.M."/>
        </authorList>
    </citation>
    <scope>NUCLEOTIDE SEQUENCE</scope>
    <source>
        <strain evidence="6">Samish</strain>
        <tissue evidence="6">Salivary glands</tissue>
    </source>
</reference>
<sequence length="97" mass="11457">PEDLAEKRMFMRSCFALLLAAVLIIDLYCVANAKRCTLPQEDGPCRAIHYRWWYNQSSNSCEKFIYGGCYGNRNNFVLKEDCEKRCKRPRTRKEKPQ</sequence>
<dbReference type="InterPro" id="IPR002223">
    <property type="entry name" value="Kunitz_BPTI"/>
</dbReference>
<keyword evidence="2" id="KW-0722">Serine protease inhibitor</keyword>
<keyword evidence="4" id="KW-0732">Signal</keyword>
<name>A0A131XJN5_9ACAR</name>
<evidence type="ECO:0000259" key="5">
    <source>
        <dbReference type="PROSITE" id="PS50279"/>
    </source>
</evidence>
<feature type="chain" id="PRO_5007283914" evidence="4">
    <location>
        <begin position="34"/>
        <end position="97"/>
    </location>
</feature>
<keyword evidence="3" id="KW-1015">Disulfide bond</keyword>
<dbReference type="Gene3D" id="4.10.410.10">
    <property type="entry name" value="Pancreatic trypsin inhibitor Kunitz domain"/>
    <property type="match status" value="1"/>
</dbReference>
<dbReference type="CDD" id="cd00109">
    <property type="entry name" value="Kunitz-type"/>
    <property type="match status" value="1"/>
</dbReference>
<organism evidence="6">
    <name type="scientific">Hyalomma excavatum</name>
    <dbReference type="NCBI Taxonomy" id="257692"/>
    <lineage>
        <taxon>Eukaryota</taxon>
        <taxon>Metazoa</taxon>
        <taxon>Ecdysozoa</taxon>
        <taxon>Arthropoda</taxon>
        <taxon>Chelicerata</taxon>
        <taxon>Arachnida</taxon>
        <taxon>Acari</taxon>
        <taxon>Parasitiformes</taxon>
        <taxon>Ixodida</taxon>
        <taxon>Ixodoidea</taxon>
        <taxon>Ixodidae</taxon>
        <taxon>Hyalomminae</taxon>
        <taxon>Hyalomma</taxon>
    </lineage>
</organism>
<dbReference type="PANTHER" id="PTHR10083">
    <property type="entry name" value="KUNITZ-TYPE PROTEASE INHIBITOR-RELATED"/>
    <property type="match status" value="1"/>
</dbReference>
<dbReference type="InterPro" id="IPR020901">
    <property type="entry name" value="Prtase_inh_Kunz-CS"/>
</dbReference>
<accession>A0A131XJN5</accession>